<protein>
    <recommendedName>
        <fullName evidence="8">Probable membrane transporter protein</fullName>
    </recommendedName>
</protein>
<keyword evidence="10" id="KW-1185">Reference proteome</keyword>
<keyword evidence="7 8" id="KW-0472">Membrane</keyword>
<evidence type="ECO:0000256" key="5">
    <source>
        <dbReference type="ARBA" id="ARBA00022692"/>
    </source>
</evidence>
<keyword evidence="3" id="KW-0813">Transport</keyword>
<dbReference type="Proteomes" id="UP000198741">
    <property type="component" value="Chromosome I"/>
</dbReference>
<proteinExistence type="inferred from homology"/>
<dbReference type="GO" id="GO:0005886">
    <property type="term" value="C:plasma membrane"/>
    <property type="evidence" value="ECO:0007669"/>
    <property type="project" value="UniProtKB-SubCell"/>
</dbReference>
<comment type="similarity">
    <text evidence="2 8">Belongs to the 4-toluene sulfonate uptake permease (TSUP) (TC 2.A.102) family.</text>
</comment>
<feature type="transmembrane region" description="Helical" evidence="8">
    <location>
        <begin position="254"/>
        <end position="272"/>
    </location>
</feature>
<evidence type="ECO:0000256" key="4">
    <source>
        <dbReference type="ARBA" id="ARBA00022475"/>
    </source>
</evidence>
<dbReference type="PANTHER" id="PTHR30269:SF0">
    <property type="entry name" value="MEMBRANE TRANSPORTER PROTEIN YFCA-RELATED"/>
    <property type="match status" value="1"/>
</dbReference>
<sequence length="277" mass="28935">MEAAIPSDTLEIRPRWRLLRRVAPVSPGYVLLIVVAGILCGAINSIAGGGSLILFPALLATGMSPLVANVTNSVATWPGYAGGLLGFRPDLPSQRARMKPLLAAALIGSTIGCLLLLNTPSGAFDIVVPLLILVAAALLAFQPAIKRMVGEPREGGRVWSVQFPAMIAATVYGGYFGAALGVIILGVLALTVPDTLRRLNALKGVVSFVDCSISVVIFGIFGPVNWLAVLIAAPTTLIGGYLGARMARYVNESALRWSVVSLGVVIAVYLFVKAVAF</sequence>
<dbReference type="Pfam" id="PF01925">
    <property type="entry name" value="TauE"/>
    <property type="match status" value="1"/>
</dbReference>
<dbReference type="InterPro" id="IPR002781">
    <property type="entry name" value="TM_pro_TauE-like"/>
</dbReference>
<gene>
    <name evidence="9" type="ORF">SAMN04515671_4031</name>
</gene>
<feature type="transmembrane region" description="Helical" evidence="8">
    <location>
        <begin position="126"/>
        <end position="145"/>
    </location>
</feature>
<evidence type="ECO:0000256" key="7">
    <source>
        <dbReference type="ARBA" id="ARBA00023136"/>
    </source>
</evidence>
<keyword evidence="4 8" id="KW-1003">Cell membrane</keyword>
<dbReference type="AlphaFoldDB" id="A0A1H0SD89"/>
<keyword evidence="6 8" id="KW-1133">Transmembrane helix</keyword>
<dbReference type="PANTHER" id="PTHR30269">
    <property type="entry name" value="TRANSMEMBRANE PROTEIN YFCA"/>
    <property type="match status" value="1"/>
</dbReference>
<name>A0A1H0SD89_9ACTN</name>
<reference evidence="9 10" key="1">
    <citation type="submission" date="2016-10" db="EMBL/GenBank/DDBJ databases">
        <authorList>
            <person name="de Groot N.N."/>
        </authorList>
    </citation>
    <scope>NUCLEOTIDE SEQUENCE [LARGE SCALE GENOMIC DNA]</scope>
    <source>
        <strain evidence="10">P4-7,KCTC 19426,CECT 7604</strain>
    </source>
</reference>
<feature type="transmembrane region" description="Helical" evidence="8">
    <location>
        <begin position="166"/>
        <end position="192"/>
    </location>
</feature>
<keyword evidence="5 8" id="KW-0812">Transmembrane</keyword>
<evidence type="ECO:0000256" key="2">
    <source>
        <dbReference type="ARBA" id="ARBA00009142"/>
    </source>
</evidence>
<evidence type="ECO:0000256" key="8">
    <source>
        <dbReference type="RuleBase" id="RU363041"/>
    </source>
</evidence>
<accession>A0A1H0SD89</accession>
<evidence type="ECO:0000256" key="6">
    <source>
        <dbReference type="ARBA" id="ARBA00022989"/>
    </source>
</evidence>
<evidence type="ECO:0000256" key="3">
    <source>
        <dbReference type="ARBA" id="ARBA00022448"/>
    </source>
</evidence>
<feature type="transmembrane region" description="Helical" evidence="8">
    <location>
        <begin position="212"/>
        <end position="242"/>
    </location>
</feature>
<evidence type="ECO:0000313" key="10">
    <source>
        <dbReference type="Proteomes" id="UP000198741"/>
    </source>
</evidence>
<evidence type="ECO:0000256" key="1">
    <source>
        <dbReference type="ARBA" id="ARBA00004651"/>
    </source>
</evidence>
<dbReference type="STRING" id="1090615.SAMN04515671_4031"/>
<feature type="transmembrane region" description="Helical" evidence="8">
    <location>
        <begin position="29"/>
        <end position="55"/>
    </location>
</feature>
<dbReference type="InterPro" id="IPR052017">
    <property type="entry name" value="TSUP"/>
</dbReference>
<organism evidence="9 10">
    <name type="scientific">Nakamurella panacisegetis</name>
    <dbReference type="NCBI Taxonomy" id="1090615"/>
    <lineage>
        <taxon>Bacteria</taxon>
        <taxon>Bacillati</taxon>
        <taxon>Actinomycetota</taxon>
        <taxon>Actinomycetes</taxon>
        <taxon>Nakamurellales</taxon>
        <taxon>Nakamurellaceae</taxon>
        <taxon>Nakamurella</taxon>
    </lineage>
</organism>
<comment type="subcellular location">
    <subcellularLocation>
        <location evidence="1 8">Cell membrane</location>
        <topology evidence="1 8">Multi-pass membrane protein</topology>
    </subcellularLocation>
</comment>
<dbReference type="EMBL" id="LT629710">
    <property type="protein sequence ID" value="SDP39479.1"/>
    <property type="molecule type" value="Genomic_DNA"/>
</dbReference>
<evidence type="ECO:0000313" key="9">
    <source>
        <dbReference type="EMBL" id="SDP39479.1"/>
    </source>
</evidence>
<feature type="transmembrane region" description="Helical" evidence="8">
    <location>
        <begin position="101"/>
        <end position="120"/>
    </location>
</feature>